<keyword evidence="4" id="KW-0862">Zinc</keyword>
<comment type="caution">
    <text evidence="8">The sequence shown here is derived from an EMBL/GenBank/DDBJ whole genome shotgun (WGS) entry which is preliminary data.</text>
</comment>
<evidence type="ECO:0000256" key="4">
    <source>
        <dbReference type="ARBA" id="ARBA00022833"/>
    </source>
</evidence>
<dbReference type="AlphaFoldDB" id="A0A8S1BFA6"/>
<reference evidence="8 9" key="1">
    <citation type="submission" date="2020-04" db="EMBL/GenBank/DDBJ databases">
        <authorList>
            <person name="Wallbank WR R."/>
            <person name="Pardo Diaz C."/>
            <person name="Kozak K."/>
            <person name="Martin S."/>
            <person name="Jiggins C."/>
            <person name="Moest M."/>
            <person name="Warren A I."/>
            <person name="Byers J.R.P. K."/>
            <person name="Montejo-Kovacevich G."/>
            <person name="Yen C E."/>
        </authorList>
    </citation>
    <scope>NUCLEOTIDE SEQUENCE [LARGE SCALE GENOMIC DNA]</scope>
</reference>
<proteinExistence type="predicted"/>
<evidence type="ECO:0000256" key="2">
    <source>
        <dbReference type="ARBA" id="ARBA00022737"/>
    </source>
</evidence>
<dbReference type="PROSITE" id="PS00028">
    <property type="entry name" value="ZINC_FINGER_C2H2_1"/>
    <property type="match status" value="9"/>
</dbReference>
<evidence type="ECO:0000313" key="9">
    <source>
        <dbReference type="Proteomes" id="UP000494256"/>
    </source>
</evidence>
<evidence type="ECO:0000256" key="3">
    <source>
        <dbReference type="ARBA" id="ARBA00022771"/>
    </source>
</evidence>
<dbReference type="Pfam" id="PF13912">
    <property type="entry name" value="zf-C2H2_6"/>
    <property type="match status" value="2"/>
</dbReference>
<gene>
    <name evidence="8" type="ORF">APLA_LOCUS16235</name>
</gene>
<feature type="domain" description="C2H2-type" evidence="7">
    <location>
        <begin position="532"/>
        <end position="559"/>
    </location>
</feature>
<dbReference type="EMBL" id="CADEBD010000620">
    <property type="protein sequence ID" value="CAB3258309.1"/>
    <property type="molecule type" value="Genomic_DNA"/>
</dbReference>
<accession>A0A8S1BFA6</accession>
<dbReference type="OrthoDB" id="1728974at2759"/>
<keyword evidence="3 5" id="KW-0863">Zinc-finger</keyword>
<name>A0A8S1BFA6_ARCPL</name>
<dbReference type="Pfam" id="PF00096">
    <property type="entry name" value="zf-C2H2"/>
    <property type="match status" value="2"/>
</dbReference>
<sequence>MDVKVECERISILCHGCLTADRRLRLIDGETRQMFYELRDGTNFVKQRCELLLCWECVAFLQKLKVFQARIKTAQCLLMQYLQCYYKNEKMHYPDSLSLLNRIHRNTYNFEFYEEEKNKDDIPNGVEVNKEKKKEDNLPNHVISKHKENKKDLTPEDLLPSIEIKTEYNDSIKEEYNCSNDNDSDYYEGVLQFEQEESGENSSNIKKNSHTKYKNKKYNTFAEVTKRTDVTKTNYMQFSEPVSLDKREYEKILIRDKERYGYSRMPFKCEDCRMGYFKRMDLQRHNSSCHSHKFPYKCAACPTEMTSLEHQDQHWADLHSTVYKCTLCSEVHQSSFEVKKHIKLAHTKNYTCRTCSQEYGSLRDFKNHYKTMHEKIVCDYCNNDFTKKRSLISHMKRHHIPAFCKICNRYYTNHKSFKYHNQVTHPELMAGETRKELSYCVECDKQYPSVFKYRRHLQQSPKHTQPKKIRVPCPDCGKIFTRTNFMRNHYKFVHLKVTKNYCDQCDKYYTTGYGLRKHIEKVHKKIAQPKDKICDICGRGFGTNKILENHRRTHTGERPFKCKYCPAAFAQQTAMKTHQKSQHKNIEMSS</sequence>
<keyword evidence="1" id="KW-0479">Metal-binding</keyword>
<dbReference type="FunFam" id="3.30.160.60:FF:000446">
    <property type="entry name" value="Zinc finger protein"/>
    <property type="match status" value="1"/>
</dbReference>
<dbReference type="SMART" id="SM00355">
    <property type="entry name" value="ZnF_C2H2"/>
    <property type="match status" value="11"/>
</dbReference>
<dbReference type="PANTHER" id="PTHR24379:SF127">
    <property type="entry name" value="BLOODY FINGERS-RELATED"/>
    <property type="match status" value="1"/>
</dbReference>
<feature type="domain" description="C2H2-type" evidence="7">
    <location>
        <begin position="323"/>
        <end position="351"/>
    </location>
</feature>
<evidence type="ECO:0000259" key="7">
    <source>
        <dbReference type="PROSITE" id="PS50157"/>
    </source>
</evidence>
<dbReference type="GO" id="GO:0000981">
    <property type="term" value="F:DNA-binding transcription factor activity, RNA polymerase II-specific"/>
    <property type="evidence" value="ECO:0007669"/>
    <property type="project" value="TreeGrafter"/>
</dbReference>
<feature type="region of interest" description="Disordered" evidence="6">
    <location>
        <begin position="123"/>
        <end position="156"/>
    </location>
</feature>
<dbReference type="GO" id="GO:0008270">
    <property type="term" value="F:zinc ion binding"/>
    <property type="evidence" value="ECO:0007669"/>
    <property type="project" value="UniProtKB-KW"/>
</dbReference>
<feature type="compositionally biased region" description="Basic and acidic residues" evidence="6">
    <location>
        <begin position="145"/>
        <end position="154"/>
    </location>
</feature>
<evidence type="ECO:0000256" key="1">
    <source>
        <dbReference type="ARBA" id="ARBA00022723"/>
    </source>
</evidence>
<feature type="domain" description="C2H2-type" evidence="7">
    <location>
        <begin position="267"/>
        <end position="295"/>
    </location>
</feature>
<feature type="compositionally biased region" description="Basic and acidic residues" evidence="6">
    <location>
        <begin position="123"/>
        <end position="138"/>
    </location>
</feature>
<feature type="domain" description="C2H2-type" evidence="7">
    <location>
        <begin position="376"/>
        <end position="398"/>
    </location>
</feature>
<feature type="domain" description="C2H2-type" evidence="7">
    <location>
        <begin position="560"/>
        <end position="588"/>
    </location>
</feature>
<dbReference type="Pfam" id="PF13894">
    <property type="entry name" value="zf-C2H2_4"/>
    <property type="match status" value="1"/>
</dbReference>
<dbReference type="Gene3D" id="3.30.160.60">
    <property type="entry name" value="Classic Zinc Finger"/>
    <property type="match status" value="6"/>
</dbReference>
<protein>
    <recommendedName>
        <fullName evidence="7">C2H2-type domain-containing protein</fullName>
    </recommendedName>
</protein>
<feature type="domain" description="C2H2-type" evidence="7">
    <location>
        <begin position="471"/>
        <end position="494"/>
    </location>
</feature>
<dbReference type="InterPro" id="IPR036236">
    <property type="entry name" value="Znf_C2H2_sf"/>
</dbReference>
<keyword evidence="2" id="KW-0677">Repeat</keyword>
<evidence type="ECO:0000256" key="5">
    <source>
        <dbReference type="PROSITE-ProRule" id="PRU00042"/>
    </source>
</evidence>
<dbReference type="SUPFAM" id="SSF57667">
    <property type="entry name" value="beta-beta-alpha zinc fingers"/>
    <property type="match status" value="3"/>
</dbReference>
<evidence type="ECO:0000313" key="8">
    <source>
        <dbReference type="EMBL" id="CAB3258309.1"/>
    </source>
</evidence>
<organism evidence="8 9">
    <name type="scientific">Arctia plantaginis</name>
    <name type="common">Wood tiger moth</name>
    <name type="synonym">Phalaena plantaginis</name>
    <dbReference type="NCBI Taxonomy" id="874455"/>
    <lineage>
        <taxon>Eukaryota</taxon>
        <taxon>Metazoa</taxon>
        <taxon>Ecdysozoa</taxon>
        <taxon>Arthropoda</taxon>
        <taxon>Hexapoda</taxon>
        <taxon>Insecta</taxon>
        <taxon>Pterygota</taxon>
        <taxon>Neoptera</taxon>
        <taxon>Endopterygota</taxon>
        <taxon>Lepidoptera</taxon>
        <taxon>Glossata</taxon>
        <taxon>Ditrysia</taxon>
        <taxon>Noctuoidea</taxon>
        <taxon>Erebidae</taxon>
        <taxon>Arctiinae</taxon>
        <taxon>Arctia</taxon>
    </lineage>
</organism>
<dbReference type="GO" id="GO:0000977">
    <property type="term" value="F:RNA polymerase II transcription regulatory region sequence-specific DNA binding"/>
    <property type="evidence" value="ECO:0007669"/>
    <property type="project" value="TreeGrafter"/>
</dbReference>
<dbReference type="GO" id="GO:0005634">
    <property type="term" value="C:nucleus"/>
    <property type="evidence" value="ECO:0007669"/>
    <property type="project" value="TreeGrafter"/>
</dbReference>
<evidence type="ECO:0000256" key="6">
    <source>
        <dbReference type="SAM" id="MobiDB-lite"/>
    </source>
</evidence>
<dbReference type="InterPro" id="IPR013087">
    <property type="entry name" value="Znf_C2H2_type"/>
</dbReference>
<dbReference type="PANTHER" id="PTHR24379">
    <property type="entry name" value="KRAB AND ZINC FINGER DOMAIN-CONTAINING"/>
    <property type="match status" value="1"/>
</dbReference>
<dbReference type="PROSITE" id="PS50157">
    <property type="entry name" value="ZINC_FINGER_C2H2_2"/>
    <property type="match status" value="6"/>
</dbReference>
<dbReference type="Proteomes" id="UP000494256">
    <property type="component" value="Unassembled WGS sequence"/>
</dbReference>